<dbReference type="InterPro" id="IPR024079">
    <property type="entry name" value="MetalloPept_cat_dom_sf"/>
</dbReference>
<proteinExistence type="inferred from homology"/>
<dbReference type="KEGG" id="grl:LPB144_02335"/>
<dbReference type="InterPro" id="IPR034005">
    <property type="entry name" value="M3A_DCP"/>
</dbReference>
<evidence type="ECO:0000256" key="6">
    <source>
        <dbReference type="ARBA" id="ARBA00023049"/>
    </source>
</evidence>
<protein>
    <submittedName>
        <fullName evidence="9">Peptidase M3</fullName>
    </submittedName>
</protein>
<keyword evidence="2 7" id="KW-0645">Protease</keyword>
<dbReference type="GO" id="GO:0004222">
    <property type="term" value="F:metalloendopeptidase activity"/>
    <property type="evidence" value="ECO:0007669"/>
    <property type="project" value="InterPro"/>
</dbReference>
<comment type="cofactor">
    <cofactor evidence="7">
        <name>Zn(2+)</name>
        <dbReference type="ChEBI" id="CHEBI:29105"/>
    </cofactor>
    <text evidence="7">Binds 1 zinc ion.</text>
</comment>
<evidence type="ECO:0000313" key="10">
    <source>
        <dbReference type="Proteomes" id="UP000182510"/>
    </source>
</evidence>
<dbReference type="GO" id="GO:0005829">
    <property type="term" value="C:cytosol"/>
    <property type="evidence" value="ECO:0007669"/>
    <property type="project" value="TreeGrafter"/>
</dbReference>
<dbReference type="OrthoDB" id="9773538at2"/>
<dbReference type="SUPFAM" id="SSF55486">
    <property type="entry name" value="Metalloproteases ('zincins'), catalytic domain"/>
    <property type="match status" value="1"/>
</dbReference>
<name>A0A1L3J2H8_9FLAO</name>
<dbReference type="PANTHER" id="PTHR43660:SF1">
    <property type="entry name" value="DIPEPTIDYL CARBOXYPEPTIDASE"/>
    <property type="match status" value="1"/>
</dbReference>
<dbReference type="Gene3D" id="1.10.1370.10">
    <property type="entry name" value="Neurolysin, domain 3"/>
    <property type="match status" value="1"/>
</dbReference>
<comment type="similarity">
    <text evidence="1 7">Belongs to the peptidase M3 family.</text>
</comment>
<organism evidence="9 10">
    <name type="scientific">Christiangramia salexigens</name>
    <dbReference type="NCBI Taxonomy" id="1913577"/>
    <lineage>
        <taxon>Bacteria</taxon>
        <taxon>Pseudomonadati</taxon>
        <taxon>Bacteroidota</taxon>
        <taxon>Flavobacteriia</taxon>
        <taxon>Flavobacteriales</taxon>
        <taxon>Flavobacteriaceae</taxon>
        <taxon>Christiangramia</taxon>
    </lineage>
</organism>
<keyword evidence="10" id="KW-1185">Reference proteome</keyword>
<feature type="domain" description="Peptidase M3A/M3B catalytic" evidence="8">
    <location>
        <begin position="262"/>
        <end position="711"/>
    </location>
</feature>
<evidence type="ECO:0000256" key="5">
    <source>
        <dbReference type="ARBA" id="ARBA00022833"/>
    </source>
</evidence>
<evidence type="ECO:0000313" key="9">
    <source>
        <dbReference type="EMBL" id="APG59320.1"/>
    </source>
</evidence>
<dbReference type="GO" id="GO:0006508">
    <property type="term" value="P:proteolysis"/>
    <property type="evidence" value="ECO:0007669"/>
    <property type="project" value="UniProtKB-KW"/>
</dbReference>
<reference evidence="9 10" key="1">
    <citation type="submission" date="2016-11" db="EMBL/GenBank/DDBJ databases">
        <title>Gramella sp. LPB0144 isolated from marine environment.</title>
        <authorList>
            <person name="Kim E."/>
            <person name="Yi H."/>
        </authorList>
    </citation>
    <scope>NUCLEOTIDE SEQUENCE [LARGE SCALE GENOMIC DNA]</scope>
    <source>
        <strain evidence="9 10">LPB0144</strain>
    </source>
</reference>
<dbReference type="GO" id="GO:0004180">
    <property type="term" value="F:carboxypeptidase activity"/>
    <property type="evidence" value="ECO:0007669"/>
    <property type="project" value="TreeGrafter"/>
</dbReference>
<dbReference type="InterPro" id="IPR024080">
    <property type="entry name" value="Neurolysin/TOP_N"/>
</dbReference>
<dbReference type="AlphaFoldDB" id="A0A1L3J2H8"/>
<accession>A0A1L3J2H8</accession>
<dbReference type="PANTHER" id="PTHR43660">
    <property type="entry name" value="DIPEPTIDYL CARBOXYPEPTIDASE"/>
    <property type="match status" value="1"/>
</dbReference>
<evidence type="ECO:0000256" key="3">
    <source>
        <dbReference type="ARBA" id="ARBA00022723"/>
    </source>
</evidence>
<evidence type="ECO:0000256" key="2">
    <source>
        <dbReference type="ARBA" id="ARBA00022670"/>
    </source>
</evidence>
<gene>
    <name evidence="9" type="ORF">LPB144_02335</name>
</gene>
<dbReference type="EMBL" id="CP018153">
    <property type="protein sequence ID" value="APG59320.1"/>
    <property type="molecule type" value="Genomic_DNA"/>
</dbReference>
<keyword evidence="3 7" id="KW-0479">Metal-binding</keyword>
<evidence type="ECO:0000256" key="1">
    <source>
        <dbReference type="ARBA" id="ARBA00006040"/>
    </source>
</evidence>
<keyword evidence="4 7" id="KW-0378">Hydrolase</keyword>
<dbReference type="InterPro" id="IPR001567">
    <property type="entry name" value="Pept_M3A_M3B_dom"/>
</dbReference>
<dbReference type="GO" id="GO:0046872">
    <property type="term" value="F:metal ion binding"/>
    <property type="evidence" value="ECO:0007669"/>
    <property type="project" value="UniProtKB-UniRule"/>
</dbReference>
<evidence type="ECO:0000259" key="8">
    <source>
        <dbReference type="Pfam" id="PF01432"/>
    </source>
</evidence>
<keyword evidence="6 7" id="KW-0482">Metalloprotease</keyword>
<dbReference type="InterPro" id="IPR045090">
    <property type="entry name" value="Pept_M3A_M3B"/>
</dbReference>
<dbReference type="PROSITE" id="PS51257">
    <property type="entry name" value="PROKAR_LIPOPROTEIN"/>
    <property type="match status" value="1"/>
</dbReference>
<evidence type="ECO:0000256" key="7">
    <source>
        <dbReference type="RuleBase" id="RU003435"/>
    </source>
</evidence>
<dbReference type="InterPro" id="IPR024077">
    <property type="entry name" value="Neurolysin/TOP_dom2"/>
</dbReference>
<dbReference type="Gene3D" id="1.20.1050.40">
    <property type="entry name" value="Endopeptidase. Chain P, domain 1"/>
    <property type="match status" value="1"/>
</dbReference>
<sequence length="719" mass="83155">MVLKKSKIKQRIGIFCLAITTGCANIPETNNQNIDMKNPMLSDWTGPYQGVSAFDEMNVEIIKPAIRKGIKLHLAEIDKITENPEAANFENTIIPLEEAGNDLERVFVYYGIFSSNISTPEFRKVQKELAPEISDYQSAINQNEKLFLRIKKMYDKSQQNPLPDAEQRTLNLIYEEFAMQGANLNKADKERYAQINKELSALYTQFSSNILADEENYVTYLDEDQLGGLPDSFKKSAAKAALDRGNEGKYAITNTRSSMDPFLTYSTERKLREQVWRKYYSRGDNNDEFDNKEIISKILKLRDKRVALLGYENYAEWRLQNRMAKTPENAMDLMLKVWPAALARVKEEVQDMQRLAEQEGDNIKIEPWDYRFYAEKVRKQRYDLDGEEIKQYLELTNLTQALFFAAEELFNYEFKAVEENTVPVFHKDVKVWEVRDKSSQKVIGLWYLDPYARQGKRSGAWATTYRGYNKLTGEKPVLASNNSNFIAPAPEEPVLVSWDDATTFFHEFGHALHFLSANVEYPTLNGGVRDYTEFQSQLLERWLSTDKIIDKFLRHHETNEVIPQSLVEKIRKASTFNQGFATTEFLASAIMDMKYHTTDPEKIDIENFERETLKELNMPEEIVMRHRTPHFSHIFSGEGYAAGYYGYLWADVLTADAAEAFANAPQGYYDKELAHKLVKYLFAPRNAMDPAEAYKKFRGREAKIDALMRDRGFPVDSIK</sequence>
<dbReference type="CDD" id="cd06456">
    <property type="entry name" value="M3A_DCP"/>
    <property type="match status" value="1"/>
</dbReference>
<evidence type="ECO:0000256" key="4">
    <source>
        <dbReference type="ARBA" id="ARBA00022801"/>
    </source>
</evidence>
<keyword evidence="5 7" id="KW-0862">Zinc</keyword>
<dbReference type="Pfam" id="PF01432">
    <property type="entry name" value="Peptidase_M3"/>
    <property type="match status" value="1"/>
</dbReference>
<dbReference type="Gene3D" id="3.40.390.10">
    <property type="entry name" value="Collagenase (Catalytic Domain)"/>
    <property type="match status" value="1"/>
</dbReference>
<dbReference type="Proteomes" id="UP000182510">
    <property type="component" value="Chromosome"/>
</dbReference>